<accession>A0A6C0GMZ4</accession>
<reference evidence="5 6" key="1">
    <citation type="submission" date="2020-01" db="EMBL/GenBank/DDBJ databases">
        <authorList>
            <person name="Kim M.K."/>
        </authorList>
    </citation>
    <scope>NUCLEOTIDE SEQUENCE [LARGE SCALE GENOMIC DNA]</scope>
    <source>
        <strain evidence="5 6">172606-1</strain>
    </source>
</reference>
<evidence type="ECO:0000313" key="6">
    <source>
        <dbReference type="Proteomes" id="UP000480178"/>
    </source>
</evidence>
<evidence type="ECO:0000259" key="3">
    <source>
        <dbReference type="Pfam" id="PF25954"/>
    </source>
</evidence>
<dbReference type="KEGG" id="rhoz:GXP67_23040"/>
<comment type="similarity">
    <text evidence="1">Belongs to the membrane fusion protein (MFP) (TC 8.A.1) family.</text>
</comment>
<proteinExistence type="inferred from homology"/>
<name>A0A6C0GMZ4_9BACT</name>
<organism evidence="5 6">
    <name type="scientific">Rhodocytophaga rosea</name>
    <dbReference type="NCBI Taxonomy" id="2704465"/>
    <lineage>
        <taxon>Bacteria</taxon>
        <taxon>Pseudomonadati</taxon>
        <taxon>Bacteroidota</taxon>
        <taxon>Cytophagia</taxon>
        <taxon>Cytophagales</taxon>
        <taxon>Rhodocytophagaceae</taxon>
        <taxon>Rhodocytophaga</taxon>
    </lineage>
</organism>
<evidence type="ECO:0000313" key="5">
    <source>
        <dbReference type="EMBL" id="QHT69307.1"/>
    </source>
</evidence>
<evidence type="ECO:0000259" key="4">
    <source>
        <dbReference type="Pfam" id="PF25989"/>
    </source>
</evidence>
<dbReference type="Gene3D" id="2.40.30.170">
    <property type="match status" value="1"/>
</dbReference>
<dbReference type="Pfam" id="PF25954">
    <property type="entry name" value="Beta-barrel_RND_2"/>
    <property type="match status" value="1"/>
</dbReference>
<dbReference type="SUPFAM" id="SSF111369">
    <property type="entry name" value="HlyD-like secretion proteins"/>
    <property type="match status" value="1"/>
</dbReference>
<dbReference type="InterPro" id="IPR058792">
    <property type="entry name" value="Beta-barrel_RND_2"/>
</dbReference>
<dbReference type="NCBIfam" id="TIGR01730">
    <property type="entry name" value="RND_mfp"/>
    <property type="match status" value="1"/>
</dbReference>
<feature type="domain" description="YknX-like C-terminal permuted SH3-like" evidence="4">
    <location>
        <begin position="294"/>
        <end position="361"/>
    </location>
</feature>
<evidence type="ECO:0000256" key="1">
    <source>
        <dbReference type="ARBA" id="ARBA00009477"/>
    </source>
</evidence>
<dbReference type="Gene3D" id="2.40.420.20">
    <property type="match status" value="1"/>
</dbReference>
<dbReference type="Pfam" id="PF25917">
    <property type="entry name" value="BSH_RND"/>
    <property type="match status" value="1"/>
</dbReference>
<dbReference type="InterPro" id="IPR058637">
    <property type="entry name" value="YknX-like_C"/>
</dbReference>
<dbReference type="RefSeq" id="WP_162445296.1">
    <property type="nucleotide sequence ID" value="NZ_CP048222.1"/>
</dbReference>
<sequence>MSKTLKMVLIGAVLLIIVAMVAVPRMGILKGDDGPKKGSGTAAATVPGGGGPGGVAVDVMLVKTEKLNNQIQSTGTIMANEEVELRSEINGKISQIYFNEGDRVKKGQLLVRINDDEQQAQLKRLEYNIKLNQDQEFRQKRLLEKEAISQQEYDIVLTQLNSSNAELQQLRAVIAKYSIRAPFDGIIGLRYVSAGSYVSPSSQIAFMQDIDPVKIEFSVPEKYAGQVKAGNKIGFTINGIDKQYEGNVYAVEPRIDLATRSLRIRATSPNPARELLPGAFAKVQLTLQTIDDAVMIPTEALIPELQGQKVFLYKNGVAKSFPVETGIRTERKIQITKGVQINDSLIITGLLQLKDSMQVKVRDLRTNEAPKNNNQLTSAGK</sequence>
<gene>
    <name evidence="5" type="ORF">GXP67_23040</name>
</gene>
<feature type="domain" description="CusB-like beta-barrel" evidence="3">
    <location>
        <begin position="215"/>
        <end position="287"/>
    </location>
</feature>
<dbReference type="Gene3D" id="1.10.287.470">
    <property type="entry name" value="Helix hairpin bin"/>
    <property type="match status" value="1"/>
</dbReference>
<protein>
    <submittedName>
        <fullName evidence="5">Efflux RND transporter periplasmic adaptor subunit</fullName>
    </submittedName>
</protein>
<evidence type="ECO:0000259" key="2">
    <source>
        <dbReference type="Pfam" id="PF25917"/>
    </source>
</evidence>
<dbReference type="InterPro" id="IPR006143">
    <property type="entry name" value="RND_pump_MFP"/>
</dbReference>
<dbReference type="Proteomes" id="UP000480178">
    <property type="component" value="Chromosome"/>
</dbReference>
<dbReference type="Pfam" id="PF25989">
    <property type="entry name" value="YknX_C"/>
    <property type="match status" value="1"/>
</dbReference>
<dbReference type="Gene3D" id="2.40.50.100">
    <property type="match status" value="1"/>
</dbReference>
<dbReference type="AlphaFoldDB" id="A0A6C0GMZ4"/>
<dbReference type="GO" id="GO:1990281">
    <property type="term" value="C:efflux pump complex"/>
    <property type="evidence" value="ECO:0007669"/>
    <property type="project" value="TreeGrafter"/>
</dbReference>
<keyword evidence="6" id="KW-1185">Reference proteome</keyword>
<dbReference type="PANTHER" id="PTHR30469">
    <property type="entry name" value="MULTIDRUG RESISTANCE PROTEIN MDTA"/>
    <property type="match status" value="1"/>
</dbReference>
<dbReference type="PANTHER" id="PTHR30469:SF36">
    <property type="entry name" value="BLL3903 PROTEIN"/>
    <property type="match status" value="1"/>
</dbReference>
<dbReference type="GO" id="GO:0015562">
    <property type="term" value="F:efflux transmembrane transporter activity"/>
    <property type="evidence" value="ECO:0007669"/>
    <property type="project" value="TreeGrafter"/>
</dbReference>
<dbReference type="EMBL" id="CP048222">
    <property type="protein sequence ID" value="QHT69307.1"/>
    <property type="molecule type" value="Genomic_DNA"/>
</dbReference>
<dbReference type="InterPro" id="IPR058625">
    <property type="entry name" value="MdtA-like_BSH"/>
</dbReference>
<feature type="domain" description="Multidrug resistance protein MdtA-like barrel-sandwich hybrid" evidence="2">
    <location>
        <begin position="82"/>
        <end position="203"/>
    </location>
</feature>